<accession>A0A2X1Y0S5</accession>
<proteinExistence type="inferred from homology"/>
<dbReference type="InterPro" id="IPR032816">
    <property type="entry name" value="VTT_dom"/>
</dbReference>
<dbReference type="GeneID" id="83863015"/>
<feature type="transmembrane region" description="Helical" evidence="6">
    <location>
        <begin position="219"/>
        <end position="240"/>
    </location>
</feature>
<evidence type="ECO:0000256" key="3">
    <source>
        <dbReference type="ARBA" id="ARBA00022692"/>
    </source>
</evidence>
<dbReference type="PANTHER" id="PTHR12677:SF59">
    <property type="entry name" value="GOLGI APPARATUS MEMBRANE PROTEIN TVP38-RELATED"/>
    <property type="match status" value="1"/>
</dbReference>
<evidence type="ECO:0000259" key="7">
    <source>
        <dbReference type="Pfam" id="PF09335"/>
    </source>
</evidence>
<comment type="subcellular location">
    <subcellularLocation>
        <location evidence="1 6">Cell membrane</location>
        <topology evidence="1 6">Multi-pass membrane protein</topology>
    </subcellularLocation>
</comment>
<dbReference type="GO" id="GO:0005886">
    <property type="term" value="C:plasma membrane"/>
    <property type="evidence" value="ECO:0007669"/>
    <property type="project" value="UniProtKB-SubCell"/>
</dbReference>
<evidence type="ECO:0000313" key="8">
    <source>
        <dbReference type="EMBL" id="SPY48459.1"/>
    </source>
</evidence>
<feature type="domain" description="VTT" evidence="7">
    <location>
        <begin position="92"/>
        <end position="209"/>
    </location>
</feature>
<keyword evidence="4 6" id="KW-1133">Transmembrane helix</keyword>
<dbReference type="InterPro" id="IPR015414">
    <property type="entry name" value="TMEM64"/>
</dbReference>
<keyword evidence="5 6" id="KW-0472">Membrane</keyword>
<dbReference type="Pfam" id="PF09335">
    <property type="entry name" value="VTT_dom"/>
    <property type="match status" value="1"/>
</dbReference>
<evidence type="ECO:0000256" key="1">
    <source>
        <dbReference type="ARBA" id="ARBA00004651"/>
    </source>
</evidence>
<evidence type="ECO:0000256" key="5">
    <source>
        <dbReference type="ARBA" id="ARBA00023136"/>
    </source>
</evidence>
<dbReference type="OrthoDB" id="1695917at2"/>
<feature type="transmembrane region" description="Helical" evidence="6">
    <location>
        <begin position="186"/>
        <end position="207"/>
    </location>
</feature>
<dbReference type="RefSeq" id="WP_112890132.1">
    <property type="nucleotide sequence ID" value="NZ_CP068103.1"/>
</dbReference>
<dbReference type="STRING" id="54005.HMPREF3229_01256"/>
<evidence type="ECO:0000256" key="4">
    <source>
        <dbReference type="ARBA" id="ARBA00022989"/>
    </source>
</evidence>
<feature type="transmembrane region" description="Helical" evidence="6">
    <location>
        <begin position="111"/>
        <end position="130"/>
    </location>
</feature>
<dbReference type="Proteomes" id="UP000250070">
    <property type="component" value="Unassembled WGS sequence"/>
</dbReference>
<reference evidence="8 9" key="1">
    <citation type="submission" date="2018-06" db="EMBL/GenBank/DDBJ databases">
        <authorList>
            <consortium name="Pathogen Informatics"/>
            <person name="Doyle S."/>
        </authorList>
    </citation>
    <scope>NUCLEOTIDE SEQUENCE [LARGE SCALE GENOMIC DNA]</scope>
    <source>
        <strain evidence="8 9">NCTC13076</strain>
    </source>
</reference>
<evidence type="ECO:0000256" key="2">
    <source>
        <dbReference type="ARBA" id="ARBA00022475"/>
    </source>
</evidence>
<keyword evidence="3 6" id="KW-0812">Transmembrane</keyword>
<feature type="transmembrane region" description="Helical" evidence="6">
    <location>
        <begin position="75"/>
        <end position="99"/>
    </location>
</feature>
<feature type="transmembrane region" description="Helical" evidence="6">
    <location>
        <begin position="35"/>
        <end position="55"/>
    </location>
</feature>
<dbReference type="PANTHER" id="PTHR12677">
    <property type="entry name" value="GOLGI APPARATUS MEMBRANE PROTEIN TVP38-RELATED"/>
    <property type="match status" value="1"/>
</dbReference>
<evidence type="ECO:0000256" key="6">
    <source>
        <dbReference type="RuleBase" id="RU366058"/>
    </source>
</evidence>
<feature type="transmembrane region" description="Helical" evidence="6">
    <location>
        <begin position="158"/>
        <end position="179"/>
    </location>
</feature>
<protein>
    <recommendedName>
        <fullName evidence="6">TVP38/TMEM64 family membrane protein</fullName>
    </recommendedName>
</protein>
<gene>
    <name evidence="8" type="ORF">NCTC13076_01543</name>
</gene>
<comment type="similarity">
    <text evidence="6">Belongs to the TVP38/TMEM64 family.</text>
</comment>
<organism evidence="8 9">
    <name type="scientific">Peptoniphilus harei</name>
    <dbReference type="NCBI Taxonomy" id="54005"/>
    <lineage>
        <taxon>Bacteria</taxon>
        <taxon>Bacillati</taxon>
        <taxon>Bacillota</taxon>
        <taxon>Tissierellia</taxon>
        <taxon>Tissierellales</taxon>
        <taxon>Peptoniphilaceae</taxon>
        <taxon>Peptoniphilus</taxon>
    </lineage>
</organism>
<dbReference type="EMBL" id="UATM01000032">
    <property type="protein sequence ID" value="SPY48459.1"/>
    <property type="molecule type" value="Genomic_DNA"/>
</dbReference>
<sequence length="252" mass="28401">MKNIKEKLKQIEDRGEKSNNLSESDKNIKNRFKKIQIVALVSFSLIIILLILTRSGNMSIDSIIENASGNPRKSIISLLSLFAVKSLTIIIPLPSLYLASGILFKPAKAIFVSYLGLAITLTIPFVLGRWSGTEEMDYLKKKYPKIDKLVEMQKKNEFLASFIIRLIGWFPCDILSFYFGACKTNYIKYITSSLLGASIGVITNTLLGDVILNPLSWQFMGLMLIKILISASVIGITYLVNKKNERKNRELR</sequence>
<name>A0A2X1Y0S5_9FIRM</name>
<keyword evidence="2 6" id="KW-1003">Cell membrane</keyword>
<dbReference type="AlphaFoldDB" id="A0A2X1Y0S5"/>
<evidence type="ECO:0000313" key="9">
    <source>
        <dbReference type="Proteomes" id="UP000250070"/>
    </source>
</evidence>